<dbReference type="EMBL" id="CP011388">
    <property type="protein sequence ID" value="ANE48850.1"/>
    <property type="molecule type" value="Genomic_DNA"/>
</dbReference>
<keyword evidence="1" id="KW-0472">Membrane</keyword>
<protein>
    <submittedName>
        <fullName evidence="2">Uncharacterized protein</fullName>
    </submittedName>
</protein>
<dbReference type="KEGG" id="pswu:SY83_10415"/>
<dbReference type="AlphaFoldDB" id="A0A172TPA3"/>
<evidence type="ECO:0000313" key="3">
    <source>
        <dbReference type="Proteomes" id="UP000076927"/>
    </source>
</evidence>
<organism evidence="2 3">
    <name type="scientific">Paenibacillus swuensis</name>
    <dbReference type="NCBI Taxonomy" id="1178515"/>
    <lineage>
        <taxon>Bacteria</taxon>
        <taxon>Bacillati</taxon>
        <taxon>Bacillota</taxon>
        <taxon>Bacilli</taxon>
        <taxon>Bacillales</taxon>
        <taxon>Paenibacillaceae</taxon>
        <taxon>Paenibacillus</taxon>
    </lineage>
</organism>
<proteinExistence type="predicted"/>
<evidence type="ECO:0000256" key="1">
    <source>
        <dbReference type="SAM" id="Phobius"/>
    </source>
</evidence>
<keyword evidence="1" id="KW-0812">Transmembrane</keyword>
<reference evidence="2 3" key="1">
    <citation type="submission" date="2015-01" db="EMBL/GenBank/DDBJ databases">
        <title>Paenibacillus swuensis/DY6/whole genome sequencing.</title>
        <authorList>
            <person name="Kim M.K."/>
            <person name="Srinivasan S."/>
            <person name="Lee J.-J."/>
        </authorList>
    </citation>
    <scope>NUCLEOTIDE SEQUENCE [LARGE SCALE GENOMIC DNA]</scope>
    <source>
        <strain evidence="2 3">DY6</strain>
    </source>
</reference>
<dbReference type="Proteomes" id="UP000076927">
    <property type="component" value="Chromosome"/>
</dbReference>
<dbReference type="PATRIC" id="fig|1178515.4.peg.2088"/>
<feature type="transmembrane region" description="Helical" evidence="1">
    <location>
        <begin position="49"/>
        <end position="72"/>
    </location>
</feature>
<keyword evidence="3" id="KW-1185">Reference proteome</keyword>
<feature type="transmembrane region" description="Helical" evidence="1">
    <location>
        <begin position="20"/>
        <end position="37"/>
    </location>
</feature>
<evidence type="ECO:0000313" key="2">
    <source>
        <dbReference type="EMBL" id="ANE48850.1"/>
    </source>
</evidence>
<accession>A0A172TPA3</accession>
<gene>
    <name evidence="2" type="ORF">SY83_10415</name>
</gene>
<sequence length="80" mass="8568">MTIDPIQLTNDGGVKVAKAMTLIAWVLLGIGVAMFLMTMSNFRDSNLGLMVAIGFVIAGMQVYGLGTFVNLISTKSNRND</sequence>
<keyword evidence="1" id="KW-1133">Transmembrane helix</keyword>
<name>A0A172TPA3_9BACL</name>